<keyword evidence="3" id="KW-1185">Reference proteome</keyword>
<dbReference type="Proteomes" id="UP000505210">
    <property type="component" value="Chromosome"/>
</dbReference>
<proteinExistence type="predicted"/>
<evidence type="ECO:0000313" key="2">
    <source>
        <dbReference type="EMBL" id="QKD81170.1"/>
    </source>
</evidence>
<protein>
    <submittedName>
        <fullName evidence="2">PhnD/SsuA/transferrin family substrate-binding protein</fullName>
    </submittedName>
</protein>
<dbReference type="EMBL" id="CP053661">
    <property type="protein sequence ID" value="QKD81170.1"/>
    <property type="molecule type" value="Genomic_DNA"/>
</dbReference>
<keyword evidence="1" id="KW-0732">Signal</keyword>
<feature type="signal peptide" evidence="1">
    <location>
        <begin position="1"/>
        <end position="19"/>
    </location>
</feature>
<dbReference type="PANTHER" id="PTHR35841">
    <property type="entry name" value="PHOSPHONATES-BINDING PERIPLASMIC PROTEIN"/>
    <property type="match status" value="1"/>
</dbReference>
<reference evidence="2 3" key="1">
    <citation type="submission" date="2020-05" db="EMBL/GenBank/DDBJ databases">
        <title>Complete genome sequence of of a novel Thermoleptolyngbya strain isolated from hot springs of Ganzi, Sichuan China.</title>
        <authorList>
            <person name="Tang J."/>
            <person name="Daroch M."/>
            <person name="Li L."/>
            <person name="Waleron K."/>
            <person name="Waleron M."/>
            <person name="Waleron M."/>
        </authorList>
    </citation>
    <scope>NUCLEOTIDE SEQUENCE [LARGE SCALE GENOMIC DNA]</scope>
    <source>
        <strain evidence="2 3">PKUAC-SCTA183</strain>
    </source>
</reference>
<accession>A0A6M8B9M1</accession>
<dbReference type="RefSeq" id="WP_172353584.1">
    <property type="nucleotide sequence ID" value="NZ_CP053661.1"/>
</dbReference>
<dbReference type="PANTHER" id="PTHR35841:SF1">
    <property type="entry name" value="PHOSPHONATES-BINDING PERIPLASMIC PROTEIN"/>
    <property type="match status" value="1"/>
</dbReference>
<organism evidence="2 3">
    <name type="scientific">Thermoleptolyngbya sichuanensis A183</name>
    <dbReference type="NCBI Taxonomy" id="2737172"/>
    <lineage>
        <taxon>Bacteria</taxon>
        <taxon>Bacillati</taxon>
        <taxon>Cyanobacteriota</taxon>
        <taxon>Cyanophyceae</taxon>
        <taxon>Oculatellales</taxon>
        <taxon>Oculatellaceae</taxon>
        <taxon>Thermoleptolyngbya</taxon>
        <taxon>Thermoleptolyngbya sichuanensis</taxon>
    </lineage>
</organism>
<evidence type="ECO:0000256" key="1">
    <source>
        <dbReference type="SAM" id="SignalP"/>
    </source>
</evidence>
<gene>
    <name evidence="2" type="ORF">HPC62_02365</name>
</gene>
<dbReference type="KEGG" id="theu:HPC62_02365"/>
<dbReference type="SUPFAM" id="SSF53850">
    <property type="entry name" value="Periplasmic binding protein-like II"/>
    <property type="match status" value="1"/>
</dbReference>
<sequence>MNTLSRRTLLRLSSRAVLAQGIIGLLSACNGRDSSTATRFDKLTVGVVAYGEGATSIDQYQPFLDYLQAQTKMLAELEPAYNEVKAVEQLQRQVWSLAFAPPGLAAIALSRAQYLPLFPLEGVNNLSSVLVVRDDSPIQDLSDVNKRIVALGQPGSATGYYVPLYELYGTTPSEVRIASTPATVMEWLANQEADLGALARDEFDRLRPQFSPATFRLVRASRRIPSGSVLISPTVNRNQQAVIQKAMSEVLPTLAQQVGYIPNAAPPDYTTLIEFIEKVKPIEAHINEKPARLYE</sequence>
<name>A0A6M8B9M1_9CYAN</name>
<dbReference type="AlphaFoldDB" id="A0A6M8B9M1"/>
<dbReference type="Gene3D" id="3.40.190.10">
    <property type="entry name" value="Periplasmic binding protein-like II"/>
    <property type="match status" value="2"/>
</dbReference>
<evidence type="ECO:0000313" key="3">
    <source>
        <dbReference type="Proteomes" id="UP000505210"/>
    </source>
</evidence>
<dbReference type="PROSITE" id="PS51257">
    <property type="entry name" value="PROKAR_LIPOPROTEIN"/>
    <property type="match status" value="1"/>
</dbReference>
<feature type="chain" id="PRO_5026959954" evidence="1">
    <location>
        <begin position="20"/>
        <end position="295"/>
    </location>
</feature>
<dbReference type="Pfam" id="PF12974">
    <property type="entry name" value="Phosphonate-bd"/>
    <property type="match status" value="1"/>
</dbReference>